<dbReference type="KEGG" id="cui:AFK65_19310"/>
<keyword evidence="8" id="KW-1185">Reference proteome</keyword>
<name>A0AAC8VTG3_9ENTR</name>
<dbReference type="InterPro" id="IPR001296">
    <property type="entry name" value="Glyco_trans_1"/>
</dbReference>
<evidence type="ECO:0000256" key="2">
    <source>
        <dbReference type="ARBA" id="ARBA00022679"/>
    </source>
</evidence>
<reference evidence="5 7" key="3">
    <citation type="journal article" date="2016" name="Genome Announc.">
        <title>Fully Closed Genome Sequences of Five Type Strains of the Genus Cronobacter and One Cronobacter sakazakii Strain.</title>
        <authorList>
            <person name="Moine D."/>
            <person name="Kassam M."/>
            <person name="Baert L."/>
            <person name="Tang Y."/>
            <person name="Barretto C."/>
            <person name="Ngom Bru C."/>
            <person name="Klijn A."/>
            <person name="Descombes P."/>
        </authorList>
    </citation>
    <scope>NUCLEOTIDE SEQUENCE [LARGE SCALE GENOMIC DNA]</scope>
    <source>
        <strain evidence="5 7">NCTC 9529</strain>
    </source>
</reference>
<dbReference type="EMBL" id="UFYH01000001">
    <property type="protein sequence ID" value="STD16869.1"/>
    <property type="molecule type" value="Genomic_DNA"/>
</dbReference>
<accession>A0AAC8VTG3</accession>
<dbReference type="SUPFAM" id="SSF53756">
    <property type="entry name" value="UDP-Glycosyltransferase/glycogen phosphorylase"/>
    <property type="match status" value="1"/>
</dbReference>
<keyword evidence="2 5" id="KW-0808">Transferase</keyword>
<dbReference type="PANTHER" id="PTHR12526:SF629">
    <property type="entry name" value="TEICHURONIC ACID BIOSYNTHESIS GLYCOSYLTRANSFERASE TUAH-RELATED"/>
    <property type="match status" value="1"/>
</dbReference>
<reference evidence="6 8" key="4">
    <citation type="submission" date="2018-06" db="EMBL/GenBank/DDBJ databases">
        <authorList>
            <consortium name="Pathogen Informatics"/>
            <person name="Doyle S."/>
        </authorList>
    </citation>
    <scope>NUCLEOTIDE SEQUENCE [LARGE SCALE GENOMIC DNA]</scope>
    <source>
        <strain evidence="8">NCTC 9529</strain>
        <strain evidence="6">NCTC9529</strain>
    </source>
</reference>
<evidence type="ECO:0000313" key="7">
    <source>
        <dbReference type="Proteomes" id="UP000061974"/>
    </source>
</evidence>
<organism evidence="5 7">
    <name type="scientific">Cronobacter universalis NCTC 9529</name>
    <dbReference type="NCBI Taxonomy" id="1074000"/>
    <lineage>
        <taxon>Bacteria</taxon>
        <taxon>Pseudomonadati</taxon>
        <taxon>Pseudomonadota</taxon>
        <taxon>Gammaproteobacteria</taxon>
        <taxon>Enterobacterales</taxon>
        <taxon>Enterobacteriaceae</taxon>
        <taxon>Cronobacter</taxon>
    </lineage>
</organism>
<dbReference type="Gene3D" id="3.40.50.2000">
    <property type="entry name" value="Glycogen Phosphorylase B"/>
    <property type="match status" value="2"/>
</dbReference>
<dbReference type="EC" id="2.4.1.345" evidence="6"/>
<dbReference type="AlphaFoldDB" id="A0AAC8VTG3"/>
<protein>
    <submittedName>
        <fullName evidence="6">GDP-mannose-dependent alpha-(1-6)-phosphatidylinositol monomannoside mannosyltransferase</fullName>
        <ecNumber evidence="6">2.4.1.345</ecNumber>
    </submittedName>
    <submittedName>
        <fullName evidence="5">Glycosyl transferase family 1</fullName>
    </submittedName>
</protein>
<dbReference type="Proteomes" id="UP000061974">
    <property type="component" value="Chromosome"/>
</dbReference>
<dbReference type="Pfam" id="PF00534">
    <property type="entry name" value="Glycos_transf_1"/>
    <property type="match status" value="1"/>
</dbReference>
<gene>
    <name evidence="6" type="primary">pimB_2</name>
    <name evidence="5" type="ORF">AFK65_19310</name>
    <name evidence="6" type="ORF">NCTC9529_03955</name>
</gene>
<dbReference type="RefSeq" id="WP_007703265.1">
    <property type="nucleotide sequence ID" value="NZ_AJKW01000023.1"/>
</dbReference>
<evidence type="ECO:0000256" key="1">
    <source>
        <dbReference type="ARBA" id="ARBA00022676"/>
    </source>
</evidence>
<evidence type="ECO:0000313" key="6">
    <source>
        <dbReference type="EMBL" id="STD16869.1"/>
    </source>
</evidence>
<keyword evidence="1 6" id="KW-0328">Glycosyltransferase</keyword>
<evidence type="ECO:0000259" key="4">
    <source>
        <dbReference type="Pfam" id="PF13439"/>
    </source>
</evidence>
<dbReference type="EMBL" id="CP012257">
    <property type="protein sequence ID" value="ALB56711.1"/>
    <property type="molecule type" value="Genomic_DNA"/>
</dbReference>
<feature type="domain" description="Glycosyl transferase family 1" evidence="3">
    <location>
        <begin position="212"/>
        <end position="378"/>
    </location>
</feature>
<sequence>MASEQRKILLLDNGKEWGGGTNSMLELLKRIDRQRFDITCCFYYNYSRGEGQTIESVLNSIGIPVIFHPPKKQPLWAKVAKEMGRACLFFSRAGRKAVTRQIDYFWRIKPDALALRNMLKSGGYDILYMNNQPGSNIEGYVAAAPLPVSVVQHCRIEPVMTPDIARRVNETASAVIAVSHGVEKVLVANGVNASLCHTVTNAIDVNQPLPERQAMRNALGIDDETFLFGSIGSLIPRKSHHHTLEALSRFHLAHPEAKWKVILTGDGPERGKLAELAQRYGLQDKVVFTGFRNNPLDYLAAFDTFILASSSEGLPRVVLESMLLGTVVIGSAVTGTAELINHEQTGLLFPYGDVALLASLMERVWQDAALRQRLKSEAALHVRAHYSIEHYVAGVEAILSNVQPIRNFDV</sequence>
<evidence type="ECO:0000313" key="5">
    <source>
        <dbReference type="EMBL" id="ALB56711.1"/>
    </source>
</evidence>
<proteinExistence type="predicted"/>
<dbReference type="GO" id="GO:0043750">
    <property type="term" value="F:phosphatidylinositol alpha-mannosyltransferase activity"/>
    <property type="evidence" value="ECO:0007669"/>
    <property type="project" value="UniProtKB-EC"/>
</dbReference>
<dbReference type="GO" id="GO:1901135">
    <property type="term" value="P:carbohydrate derivative metabolic process"/>
    <property type="evidence" value="ECO:0007669"/>
    <property type="project" value="UniProtKB-ARBA"/>
</dbReference>
<evidence type="ECO:0000259" key="3">
    <source>
        <dbReference type="Pfam" id="PF00534"/>
    </source>
</evidence>
<evidence type="ECO:0000313" key="8">
    <source>
        <dbReference type="Proteomes" id="UP000254849"/>
    </source>
</evidence>
<feature type="domain" description="Glycosyltransferase subfamily 4-like N-terminal" evidence="4">
    <location>
        <begin position="18"/>
        <end position="206"/>
    </location>
</feature>
<reference evidence="7" key="2">
    <citation type="submission" date="2015-09" db="EMBL/GenBank/DDBJ databases">
        <title>Cronobacter genome sequencing and assembly.</title>
        <authorList>
            <person name="Descombes P."/>
            <person name="Baert L."/>
            <person name="Ngom-Bru C."/>
            <person name="Barretto C."/>
        </authorList>
    </citation>
    <scope>NUCLEOTIDE SEQUENCE [LARGE SCALE GENOMIC DNA]</scope>
    <source>
        <strain evidence="7">NCTC 9529</strain>
    </source>
</reference>
<dbReference type="InterPro" id="IPR028098">
    <property type="entry name" value="Glyco_trans_4-like_N"/>
</dbReference>
<dbReference type="Proteomes" id="UP000254849">
    <property type="component" value="Unassembled WGS sequence"/>
</dbReference>
<dbReference type="Pfam" id="PF13439">
    <property type="entry name" value="Glyco_transf_4"/>
    <property type="match status" value="1"/>
</dbReference>
<dbReference type="PANTHER" id="PTHR12526">
    <property type="entry name" value="GLYCOSYLTRANSFERASE"/>
    <property type="match status" value="1"/>
</dbReference>
<reference evidence="7" key="1">
    <citation type="submission" date="2015-07" db="EMBL/GenBank/DDBJ databases">
        <authorList>
            <person name="Moine D."/>
            <person name="Kassam M."/>
        </authorList>
    </citation>
    <scope>NUCLEOTIDE SEQUENCE [LARGE SCALE GENOMIC DNA]</scope>
    <source>
        <strain evidence="7">NCTC 9529</strain>
    </source>
</reference>
<dbReference type="CDD" id="cd03811">
    <property type="entry name" value="GT4_GT28_WabH-like"/>
    <property type="match status" value="1"/>
</dbReference>